<evidence type="ECO:0000313" key="4">
    <source>
        <dbReference type="EMBL" id="MET4759573.1"/>
    </source>
</evidence>
<dbReference type="PANTHER" id="PTHR33755">
    <property type="entry name" value="TOXIN PARE1-RELATED"/>
    <property type="match status" value="1"/>
</dbReference>
<evidence type="ECO:0000256" key="2">
    <source>
        <dbReference type="ARBA" id="ARBA00022649"/>
    </source>
</evidence>
<dbReference type="PANTHER" id="PTHR33755:SF9">
    <property type="entry name" value="TOXIN PARE1"/>
    <property type="match status" value="1"/>
</dbReference>
<gene>
    <name evidence="4" type="ORF">V5J35_004892</name>
</gene>
<dbReference type="InterPro" id="IPR028344">
    <property type="entry name" value="ParE1/4"/>
</dbReference>
<organism evidence="4 5">
    <name type="scientific">Endozoicomonas lisbonensis</name>
    <dbReference type="NCBI Taxonomy" id="3120522"/>
    <lineage>
        <taxon>Bacteria</taxon>
        <taxon>Pseudomonadati</taxon>
        <taxon>Pseudomonadota</taxon>
        <taxon>Gammaproteobacteria</taxon>
        <taxon>Oceanospirillales</taxon>
        <taxon>Endozoicomonadaceae</taxon>
        <taxon>Endozoicomonas</taxon>
    </lineage>
</organism>
<keyword evidence="2" id="KW-1277">Toxin-antitoxin system</keyword>
<evidence type="ECO:0000313" key="5">
    <source>
        <dbReference type="Proteomes" id="UP001549366"/>
    </source>
</evidence>
<dbReference type="Gene3D" id="3.30.2310.20">
    <property type="entry name" value="RelE-like"/>
    <property type="match status" value="1"/>
</dbReference>
<evidence type="ECO:0000256" key="1">
    <source>
        <dbReference type="ARBA" id="ARBA00006226"/>
    </source>
</evidence>
<protein>
    <recommendedName>
        <fullName evidence="3">Toxin</fullName>
    </recommendedName>
</protein>
<dbReference type="InterPro" id="IPR007712">
    <property type="entry name" value="RelE/ParE_toxin"/>
</dbReference>
<reference evidence="4 5" key="1">
    <citation type="submission" date="2024-06" db="EMBL/GenBank/DDBJ databases">
        <title>Genomic Encyclopedia of Type Strains, Phase V (KMG-V): Genome sequencing to study the core and pangenomes of soil and plant-associated prokaryotes.</title>
        <authorList>
            <person name="Whitman W."/>
        </authorList>
    </citation>
    <scope>NUCLEOTIDE SEQUENCE [LARGE SCALE GENOMIC DNA]</scope>
    <source>
        <strain evidence="4 5">NE40</strain>
    </source>
</reference>
<keyword evidence="5" id="KW-1185">Reference proteome</keyword>
<proteinExistence type="inferred from homology"/>
<evidence type="ECO:0000256" key="3">
    <source>
        <dbReference type="PIRNR" id="PIRNR029218"/>
    </source>
</evidence>
<comment type="similarity">
    <text evidence="1 3">Belongs to the RelE toxin family.</text>
</comment>
<dbReference type="Pfam" id="PF05016">
    <property type="entry name" value="ParE_toxin"/>
    <property type="match status" value="1"/>
</dbReference>
<name>A0ABV2SP84_9GAMM</name>
<dbReference type="PIRSF" id="PIRSF029218">
    <property type="entry name" value="ParE"/>
    <property type="match status" value="1"/>
</dbReference>
<accession>A0ABV2SP84</accession>
<dbReference type="Proteomes" id="UP001549366">
    <property type="component" value="Unassembled WGS sequence"/>
</dbReference>
<dbReference type="RefSeq" id="WP_354011452.1">
    <property type="nucleotide sequence ID" value="NZ_JBEWTA010000002.1"/>
</dbReference>
<dbReference type="EMBL" id="JBEWTB010000003">
    <property type="protein sequence ID" value="MET4759573.1"/>
    <property type="molecule type" value="Genomic_DNA"/>
</dbReference>
<comment type="caution">
    <text evidence="4">The sequence shown here is derived from an EMBL/GenBank/DDBJ whole genome shotgun (WGS) entry which is preliminary data.</text>
</comment>
<dbReference type="InterPro" id="IPR051803">
    <property type="entry name" value="TA_system_RelE-like_toxin"/>
</dbReference>
<dbReference type="InterPro" id="IPR035093">
    <property type="entry name" value="RelE/ParE_toxin_dom_sf"/>
</dbReference>
<sequence length="100" mass="11875">MKTFVLTQKAKSDLKEIAKFTESRWGKKQRNFYLKQFDDAFHLLARQPEIAKSCDDIRDGYLKFLQGSHVIFFKLITEKKIEIVRILHKNMDIDTRLNSP</sequence>